<evidence type="ECO:0000313" key="9">
    <source>
        <dbReference type="Proteomes" id="UP000242999"/>
    </source>
</evidence>
<dbReference type="AlphaFoldDB" id="A0A1H6UWT5"/>
<evidence type="ECO:0000256" key="6">
    <source>
        <dbReference type="SAM" id="Phobius"/>
    </source>
</evidence>
<evidence type="ECO:0000256" key="2">
    <source>
        <dbReference type="ARBA" id="ARBA00022475"/>
    </source>
</evidence>
<feature type="transmembrane region" description="Helical" evidence="6">
    <location>
        <begin position="101"/>
        <end position="124"/>
    </location>
</feature>
<dbReference type="GO" id="GO:0005886">
    <property type="term" value="C:plasma membrane"/>
    <property type="evidence" value="ECO:0007669"/>
    <property type="project" value="UniProtKB-SubCell"/>
</dbReference>
<accession>A0A1H6UWT5</accession>
<feature type="domain" description="RDD" evidence="7">
    <location>
        <begin position="14"/>
        <end position="137"/>
    </location>
</feature>
<name>A0A1H6UWT5_9GAMM</name>
<dbReference type="PANTHER" id="PTHR36115">
    <property type="entry name" value="PROLINE-RICH ANTIGEN HOMOLOG-RELATED"/>
    <property type="match status" value="1"/>
</dbReference>
<gene>
    <name evidence="8" type="ORF">SAMN05421831_11912</name>
</gene>
<evidence type="ECO:0000256" key="1">
    <source>
        <dbReference type="ARBA" id="ARBA00004651"/>
    </source>
</evidence>
<dbReference type="STRING" id="64971.SAMN05421831_11912"/>
<dbReference type="Pfam" id="PF06271">
    <property type="entry name" value="RDD"/>
    <property type="match status" value="1"/>
</dbReference>
<dbReference type="InterPro" id="IPR010432">
    <property type="entry name" value="RDD"/>
</dbReference>
<keyword evidence="9" id="KW-1185">Reference proteome</keyword>
<evidence type="ECO:0000313" key="8">
    <source>
        <dbReference type="EMBL" id="SEI92422.1"/>
    </source>
</evidence>
<organism evidence="8 9">
    <name type="scientific">Allopseudospirillum japonicum</name>
    <dbReference type="NCBI Taxonomy" id="64971"/>
    <lineage>
        <taxon>Bacteria</taxon>
        <taxon>Pseudomonadati</taxon>
        <taxon>Pseudomonadota</taxon>
        <taxon>Gammaproteobacteria</taxon>
        <taxon>Oceanospirillales</taxon>
        <taxon>Oceanospirillaceae</taxon>
        <taxon>Allopseudospirillum</taxon>
    </lineage>
</organism>
<evidence type="ECO:0000256" key="4">
    <source>
        <dbReference type="ARBA" id="ARBA00022989"/>
    </source>
</evidence>
<reference evidence="9" key="1">
    <citation type="submission" date="2016-10" db="EMBL/GenBank/DDBJ databases">
        <authorList>
            <person name="Varghese N."/>
            <person name="Submissions S."/>
        </authorList>
    </citation>
    <scope>NUCLEOTIDE SEQUENCE [LARGE SCALE GENOMIC DNA]</scope>
    <source>
        <strain evidence="9">DSM 7165</strain>
    </source>
</reference>
<dbReference type="Proteomes" id="UP000242999">
    <property type="component" value="Unassembled WGS sequence"/>
</dbReference>
<keyword evidence="2" id="KW-1003">Cell membrane</keyword>
<evidence type="ECO:0000256" key="5">
    <source>
        <dbReference type="ARBA" id="ARBA00023136"/>
    </source>
</evidence>
<keyword evidence="4 6" id="KW-1133">Transmembrane helix</keyword>
<protein>
    <submittedName>
        <fullName evidence="8">Uncharacterized membrane protein YckC, RDD family</fullName>
    </submittedName>
</protein>
<keyword evidence="5 6" id="KW-0472">Membrane</keyword>
<comment type="subcellular location">
    <subcellularLocation>
        <location evidence="1">Cell membrane</location>
        <topology evidence="1">Multi-pass membrane protein</topology>
    </subcellularLocation>
</comment>
<dbReference type="EMBL" id="FNYH01000019">
    <property type="protein sequence ID" value="SEI92422.1"/>
    <property type="molecule type" value="Genomic_DNA"/>
</dbReference>
<feature type="transmembrane region" description="Helical" evidence="6">
    <location>
        <begin position="23"/>
        <end position="42"/>
    </location>
</feature>
<dbReference type="RefSeq" id="WP_177166903.1">
    <property type="nucleotide sequence ID" value="NZ_FNYH01000019.1"/>
</dbReference>
<proteinExistence type="predicted"/>
<evidence type="ECO:0000259" key="7">
    <source>
        <dbReference type="Pfam" id="PF06271"/>
    </source>
</evidence>
<dbReference type="PANTHER" id="PTHR36115:SF10">
    <property type="entry name" value="RDD DOMAIN-CONTAINING PROTEIN"/>
    <property type="match status" value="1"/>
</dbReference>
<dbReference type="InterPro" id="IPR051791">
    <property type="entry name" value="Pra-immunoreactive"/>
</dbReference>
<keyword evidence="3 6" id="KW-0812">Transmembrane</keyword>
<evidence type="ECO:0000256" key="3">
    <source>
        <dbReference type="ARBA" id="ARBA00022692"/>
    </source>
</evidence>
<sequence>MPSTFIAYDEAEPAGLARRCGGLLYDFLILVALYMLLGGLVVSLNQGEALEQAWIMQALLIAISYGFFGFFWRRSGQTLGMLAWRLRIETHQGQAISWTQVGLRMLGGLLGLLCFGLGYLWLYWDPHQRTWSDILSNTRTLVLPKPIKNKE</sequence>
<feature type="transmembrane region" description="Helical" evidence="6">
    <location>
        <begin position="54"/>
        <end position="72"/>
    </location>
</feature>